<dbReference type="RefSeq" id="XP_029293461.1">
    <property type="nucleotide sequence ID" value="XM_029437601.1"/>
</dbReference>
<organism evidence="4 5">
    <name type="scientific">Cottoperca gobio</name>
    <name type="common">Frogmouth</name>
    <name type="synonym">Aphritis gobio</name>
    <dbReference type="NCBI Taxonomy" id="56716"/>
    <lineage>
        <taxon>Eukaryota</taxon>
        <taxon>Metazoa</taxon>
        <taxon>Chordata</taxon>
        <taxon>Craniata</taxon>
        <taxon>Vertebrata</taxon>
        <taxon>Euteleostomi</taxon>
        <taxon>Actinopterygii</taxon>
        <taxon>Neopterygii</taxon>
        <taxon>Teleostei</taxon>
        <taxon>Neoteleostei</taxon>
        <taxon>Acanthomorphata</taxon>
        <taxon>Eupercaria</taxon>
        <taxon>Perciformes</taxon>
        <taxon>Notothenioidei</taxon>
        <taxon>Bovichtidae</taxon>
        <taxon>Cottoperca</taxon>
    </lineage>
</organism>
<evidence type="ECO:0000259" key="3">
    <source>
        <dbReference type="PROSITE" id="PS50102"/>
    </source>
</evidence>
<name>A0A6J2Q720_COTGO</name>
<evidence type="ECO:0000256" key="2">
    <source>
        <dbReference type="SAM" id="MobiDB-lite"/>
    </source>
</evidence>
<accession>A0A6J2Q720</accession>
<dbReference type="GeneID" id="115012150"/>
<dbReference type="InterPro" id="IPR009909">
    <property type="entry name" value="Nmi/IFP35_dom"/>
</dbReference>
<dbReference type="GO" id="GO:0003723">
    <property type="term" value="F:RNA binding"/>
    <property type="evidence" value="ECO:0007669"/>
    <property type="project" value="UniProtKB-UniRule"/>
</dbReference>
<feature type="domain" description="RRM" evidence="3">
    <location>
        <begin position="6"/>
        <end position="93"/>
    </location>
</feature>
<dbReference type="Pfam" id="PF07292">
    <property type="entry name" value="NID"/>
    <property type="match status" value="2"/>
</dbReference>
<feature type="region of interest" description="Disordered" evidence="2">
    <location>
        <begin position="404"/>
        <end position="426"/>
    </location>
</feature>
<dbReference type="GO" id="GO:0016567">
    <property type="term" value="P:protein ubiquitination"/>
    <property type="evidence" value="ECO:0007669"/>
    <property type="project" value="UniProtKB-UniPathway"/>
</dbReference>
<dbReference type="Gene3D" id="3.30.70.330">
    <property type="match status" value="1"/>
</dbReference>
<evidence type="ECO:0000256" key="1">
    <source>
        <dbReference type="PROSITE-ProRule" id="PRU00176"/>
    </source>
</evidence>
<dbReference type="Proteomes" id="UP000504630">
    <property type="component" value="Chromosome 8"/>
</dbReference>
<feature type="compositionally biased region" description="Basic and acidic residues" evidence="2">
    <location>
        <begin position="190"/>
        <end position="218"/>
    </location>
</feature>
<dbReference type="SUPFAM" id="SSF54928">
    <property type="entry name" value="RNA-binding domain, RBD"/>
    <property type="match status" value="1"/>
</dbReference>
<reference evidence="5 6" key="1">
    <citation type="submission" date="2025-04" db="UniProtKB">
        <authorList>
            <consortium name="RefSeq"/>
        </authorList>
    </citation>
    <scope>IDENTIFICATION</scope>
</reference>
<evidence type="ECO:0000313" key="5">
    <source>
        <dbReference type="RefSeq" id="XP_029293461.1"/>
    </source>
</evidence>
<dbReference type="InterPro" id="IPR000504">
    <property type="entry name" value="RRM_dom"/>
</dbReference>
<dbReference type="InterPro" id="IPR012677">
    <property type="entry name" value="Nucleotide-bd_a/b_plait_sf"/>
</dbReference>
<feature type="compositionally biased region" description="Polar residues" evidence="2">
    <location>
        <begin position="174"/>
        <end position="185"/>
    </location>
</feature>
<keyword evidence="1" id="KW-0694">RNA-binding</keyword>
<dbReference type="UniPathway" id="UPA00143"/>
<dbReference type="PROSITE" id="PS50102">
    <property type="entry name" value="RRM"/>
    <property type="match status" value="1"/>
</dbReference>
<evidence type="ECO:0000313" key="4">
    <source>
        <dbReference type="Proteomes" id="UP000504630"/>
    </source>
</evidence>
<dbReference type="PANTHER" id="PTHR15225:SF8">
    <property type="entry name" value="RNA-BINDING PROTEIN 43"/>
    <property type="match status" value="1"/>
</dbReference>
<sequence>MAEPGKTVRVSGLPTDIEDNRLKDKLCIHFMRARNGGGEINSVTIVKATPVSALITFEDSGVAQKVIQHCRHILEVDEKKYDVDVVVVTEHRESLDTDKVIISLSATINLRLLPGGIMVLTSLQKSHPDVQMNYDATEELCTLHGAYSKVQAALAQLFGHPEGPQSAGIKDSGQPATSGSRSVQIAQKPHTQESEDQSRTSYKQREQQEKVHIGRPSDEYNSSSIRDLTPGGSGREDKGQTEGAALQLPVHPTASEEDFSIIVDADMFRYLQKHCQKEYQHILSQYGVDVVDLTIEGFTTLFLQVATRVGEGGQGQERLKLARKAISRLHQDNESKVRRGQLPKNILSLKDGLQKAMEHLSVRFPELLLNEDDQNIYIIGSSSDISEAKLFLLDSSEVRGKKEDVSSLLRSSPYDSGSSTHADEQRVPLDMSSTVDSLEDRIDQLIRSEEDAKRAEGATRYKLAARFKDSGLSALGSRPTDFHLTRALISQ</sequence>
<feature type="compositionally biased region" description="Polar residues" evidence="2">
    <location>
        <begin position="408"/>
        <end position="420"/>
    </location>
</feature>
<dbReference type="PANTHER" id="PTHR15225">
    <property type="entry name" value="INTERFERON-INDUCED PROTEIN 35/NMI N-MYC/STAT INTERACTING PROTEIN"/>
    <property type="match status" value="1"/>
</dbReference>
<dbReference type="InterPro" id="IPR035979">
    <property type="entry name" value="RBD_domain_sf"/>
</dbReference>
<protein>
    <submittedName>
        <fullName evidence="5 6">Uncharacterized protein LOC115012150 isoform X2</fullName>
    </submittedName>
</protein>
<feature type="region of interest" description="Disordered" evidence="2">
    <location>
        <begin position="161"/>
        <end position="240"/>
    </location>
</feature>
<dbReference type="RefSeq" id="XP_029293462.1">
    <property type="nucleotide sequence ID" value="XM_029437602.1"/>
</dbReference>
<evidence type="ECO:0000313" key="6">
    <source>
        <dbReference type="RefSeq" id="XP_029293462.1"/>
    </source>
</evidence>
<gene>
    <name evidence="5 6" type="primary">LOC115012150</name>
</gene>
<keyword evidence="4" id="KW-1185">Reference proteome</keyword>
<dbReference type="AlphaFoldDB" id="A0A6J2Q720"/>
<proteinExistence type="predicted"/>